<dbReference type="InterPro" id="IPR018702">
    <property type="entry name" value="DUF2207"/>
</dbReference>
<feature type="transmembrane region" description="Helical" evidence="2">
    <location>
        <begin position="393"/>
        <end position="414"/>
    </location>
</feature>
<sequence>MKGACRWFLVVLVLLWPATGTAQERILGYDTLIEILAGGSLEITERIRVRAEGNQIRRGIYRDFPTRYTDRWGNRVVVDFDVLGVERDGQPEAWFTERLSNGVRVNTGNDDYLPVPAEYTYTLRYRTNRQLGFFDDHDELYFNAIGTGWAFPIDQGKVEVRLPEPVGLDALRAEGYSGARGMRGQDFTTAVPSPGVAHWTLTRTLHPGEGLTIVLSFPKGVVAEPTRAQRTSWLLQDNIGVLVALAGLLLLLGYCVIRWRQVGRDPAPGTIVVRYDPPEGYSPAGLRYMRRMKYDTRCFSADLLLSAVEGLVRIRNEKGLLGRKKKWQLNRRYVKAAEIPTSEQRALLTSLFPHHAGDLILDQENASTVQAGLRRHAAELADRFQPKYFASNVSSIGQAIVLAAVFGGGALLLGTQGAQVLVFALLALMAVTLVVFAIVIKAPTREGRKLMDAIEGFRRYLSVADKDDLARLPGPRAEGEPVLDAERFERLLPFAVALDVEDAWTDKFTLAVGAAAAEAAASGIQWYQGGGSDGIANLADSIGGGLSSQIASSSTPPGSSSGGGGGGSSGGGGGGGGGGGR</sequence>
<feature type="domain" description="Predicted membrane protein YciQ-like C-terminal" evidence="5">
    <location>
        <begin position="275"/>
        <end position="508"/>
    </location>
</feature>
<protein>
    <recommendedName>
        <fullName evidence="8">DUF2207 domain-containing protein</fullName>
    </recommendedName>
</protein>
<proteinExistence type="predicted"/>
<evidence type="ECO:0000256" key="3">
    <source>
        <dbReference type="SAM" id="SignalP"/>
    </source>
</evidence>
<evidence type="ECO:0000256" key="1">
    <source>
        <dbReference type="SAM" id="MobiDB-lite"/>
    </source>
</evidence>
<comment type="caution">
    <text evidence="6">The sequence shown here is derived from an EMBL/GenBank/DDBJ whole genome shotgun (WGS) entry which is preliminary data.</text>
</comment>
<evidence type="ECO:0000313" key="7">
    <source>
        <dbReference type="Proteomes" id="UP001501323"/>
    </source>
</evidence>
<feature type="transmembrane region" description="Helical" evidence="2">
    <location>
        <begin position="239"/>
        <end position="257"/>
    </location>
</feature>
<keyword evidence="3" id="KW-0732">Signal</keyword>
<reference evidence="7" key="1">
    <citation type="journal article" date="2019" name="Int. J. Syst. Evol. Microbiol.">
        <title>The Global Catalogue of Microorganisms (GCM) 10K type strain sequencing project: providing services to taxonomists for standard genome sequencing and annotation.</title>
        <authorList>
            <consortium name="The Broad Institute Genomics Platform"/>
            <consortium name="The Broad Institute Genome Sequencing Center for Infectious Disease"/>
            <person name="Wu L."/>
            <person name="Ma J."/>
        </authorList>
    </citation>
    <scope>NUCLEOTIDE SEQUENCE [LARGE SCALE GENOMIC DNA]</scope>
    <source>
        <strain evidence="7">JCM 18392</strain>
    </source>
</reference>
<dbReference type="Proteomes" id="UP001501323">
    <property type="component" value="Unassembled WGS sequence"/>
</dbReference>
<keyword evidence="7" id="KW-1185">Reference proteome</keyword>
<evidence type="ECO:0008006" key="8">
    <source>
        <dbReference type="Google" id="ProtNLM"/>
    </source>
</evidence>
<keyword evidence="2" id="KW-1133">Transmembrane helix</keyword>
<evidence type="ECO:0000259" key="5">
    <source>
        <dbReference type="Pfam" id="PF20990"/>
    </source>
</evidence>
<organism evidence="6 7">
    <name type="scientific">Luteimonas vadosa</name>
    <dbReference type="NCBI Taxonomy" id="1165507"/>
    <lineage>
        <taxon>Bacteria</taxon>
        <taxon>Pseudomonadati</taxon>
        <taxon>Pseudomonadota</taxon>
        <taxon>Gammaproteobacteria</taxon>
        <taxon>Lysobacterales</taxon>
        <taxon>Lysobacteraceae</taxon>
        <taxon>Luteimonas</taxon>
    </lineage>
</organism>
<name>A0ABP9E6G1_9GAMM</name>
<feature type="chain" id="PRO_5045042956" description="DUF2207 domain-containing protein" evidence="3">
    <location>
        <begin position="23"/>
        <end position="581"/>
    </location>
</feature>
<feature type="signal peptide" evidence="3">
    <location>
        <begin position="1"/>
        <end position="22"/>
    </location>
</feature>
<dbReference type="Pfam" id="PF09972">
    <property type="entry name" value="DUF2207"/>
    <property type="match status" value="1"/>
</dbReference>
<accession>A0ABP9E6G1</accession>
<feature type="compositionally biased region" description="Gly residues" evidence="1">
    <location>
        <begin position="560"/>
        <end position="581"/>
    </location>
</feature>
<feature type="domain" description="DUF2207" evidence="4">
    <location>
        <begin position="25"/>
        <end position="217"/>
    </location>
</feature>
<dbReference type="InterPro" id="IPR048389">
    <property type="entry name" value="YciQ-like_C"/>
</dbReference>
<dbReference type="Pfam" id="PF20990">
    <property type="entry name" value="DUF2207_C"/>
    <property type="match status" value="1"/>
</dbReference>
<feature type="transmembrane region" description="Helical" evidence="2">
    <location>
        <begin position="420"/>
        <end position="440"/>
    </location>
</feature>
<keyword evidence="2" id="KW-0812">Transmembrane</keyword>
<gene>
    <name evidence="6" type="ORF">GCM10023332_22380</name>
</gene>
<dbReference type="EMBL" id="BAABJY010000002">
    <property type="protein sequence ID" value="GAA4869332.1"/>
    <property type="molecule type" value="Genomic_DNA"/>
</dbReference>
<evidence type="ECO:0000259" key="4">
    <source>
        <dbReference type="Pfam" id="PF09972"/>
    </source>
</evidence>
<evidence type="ECO:0000256" key="2">
    <source>
        <dbReference type="SAM" id="Phobius"/>
    </source>
</evidence>
<keyword evidence="2" id="KW-0472">Membrane</keyword>
<feature type="compositionally biased region" description="Polar residues" evidence="1">
    <location>
        <begin position="547"/>
        <end position="557"/>
    </location>
</feature>
<evidence type="ECO:0000313" key="6">
    <source>
        <dbReference type="EMBL" id="GAA4869332.1"/>
    </source>
</evidence>
<feature type="region of interest" description="Disordered" evidence="1">
    <location>
        <begin position="546"/>
        <end position="581"/>
    </location>
</feature>
<dbReference type="RefSeq" id="WP_345295567.1">
    <property type="nucleotide sequence ID" value="NZ_BAABJY010000002.1"/>
</dbReference>